<protein>
    <recommendedName>
        <fullName evidence="3">LemA family protein</fullName>
    </recommendedName>
</protein>
<dbReference type="Proteomes" id="UP001432401">
    <property type="component" value="Unassembled WGS sequence"/>
</dbReference>
<evidence type="ECO:0000313" key="1">
    <source>
        <dbReference type="EMBL" id="MES0833475.1"/>
    </source>
</evidence>
<proteinExistence type="predicted"/>
<dbReference type="EMBL" id="JBEQNB010000003">
    <property type="protein sequence ID" value="MES0833475.1"/>
    <property type="molecule type" value="Genomic_DNA"/>
</dbReference>
<dbReference type="RefSeq" id="WP_267945889.1">
    <property type="nucleotide sequence ID" value="NZ_JBEQNA010000002.1"/>
</dbReference>
<evidence type="ECO:0008006" key="3">
    <source>
        <dbReference type="Google" id="ProtNLM"/>
    </source>
</evidence>
<name>A0ABV1ZS73_9ACTN</name>
<comment type="caution">
    <text evidence="1">The sequence shown here is derived from an EMBL/GenBank/DDBJ whole genome shotgun (WGS) entry which is preliminary data.</text>
</comment>
<evidence type="ECO:0000313" key="2">
    <source>
        <dbReference type="Proteomes" id="UP001432401"/>
    </source>
</evidence>
<organism evidence="1 2">
    <name type="scientific">Nocardiopsis tropica</name>
    <dbReference type="NCBI Taxonomy" id="109330"/>
    <lineage>
        <taxon>Bacteria</taxon>
        <taxon>Bacillati</taxon>
        <taxon>Actinomycetota</taxon>
        <taxon>Actinomycetes</taxon>
        <taxon>Streptosporangiales</taxon>
        <taxon>Nocardiopsidaceae</taxon>
        <taxon>Nocardiopsis</taxon>
    </lineage>
</organism>
<keyword evidence="2" id="KW-1185">Reference proteome</keyword>
<sequence>MVAWAVLALALFGFYLSWRATRLHRLHHRVDVARAGLEGALARRRSAVLALAGAGCVPRAGARALEEAVAAAGEAGERRLDLAESRLSRVLRDVVEEAGPGGAASAPPVRAEVEAAAKGVHIARTFYNDAVSDTRRARRSRIVRVFRLAGTAPLPDYFEIDDRPPRTAPPAARPDTL</sequence>
<gene>
    <name evidence="1" type="ORF">ABUK86_06805</name>
</gene>
<reference evidence="1 2" key="1">
    <citation type="submission" date="2024-06" db="EMBL/GenBank/DDBJ databases">
        <authorList>
            <person name="Bataeva Y.V."/>
            <person name="Grigorian L.N."/>
            <person name="Solomentsev V.I."/>
        </authorList>
    </citation>
    <scope>NUCLEOTIDE SEQUENCE [LARGE SCALE GENOMIC DNA]</scope>
    <source>
        <strain evidence="2">SCPM-O-B-12605 (RCAM04882)</strain>
    </source>
</reference>
<accession>A0ABV1ZS73</accession>